<dbReference type="GO" id="GO:0016829">
    <property type="term" value="F:lyase activity"/>
    <property type="evidence" value="ECO:0007669"/>
    <property type="project" value="UniProtKB-KW"/>
</dbReference>
<dbReference type="InterPro" id="IPR002220">
    <property type="entry name" value="DapA-like"/>
</dbReference>
<keyword evidence="3" id="KW-1185">Reference proteome</keyword>
<proteinExistence type="predicted"/>
<evidence type="ECO:0000256" key="1">
    <source>
        <dbReference type="ARBA" id="ARBA00023239"/>
    </source>
</evidence>
<evidence type="ECO:0000313" key="2">
    <source>
        <dbReference type="EMBL" id="EIM29038.1"/>
    </source>
</evidence>
<dbReference type="STRING" id="864069.MicloDRAFT_00015090"/>
<dbReference type="EMBL" id="JH660641">
    <property type="protein sequence ID" value="EIM29038.1"/>
    <property type="molecule type" value="Genomic_DNA"/>
</dbReference>
<name>I4YYJ6_9HYPH</name>
<dbReference type="PATRIC" id="fig|864069.3.peg.1675"/>
<dbReference type="InterPro" id="IPR013785">
    <property type="entry name" value="Aldolase_TIM"/>
</dbReference>
<dbReference type="SUPFAM" id="SSF51569">
    <property type="entry name" value="Aldolase"/>
    <property type="match status" value="1"/>
</dbReference>
<dbReference type="eggNOG" id="COG0329">
    <property type="taxonomic scope" value="Bacteria"/>
</dbReference>
<gene>
    <name evidence="2" type="ORF">MicloDRAFT_00015090</name>
</gene>
<dbReference type="Pfam" id="PF00701">
    <property type="entry name" value="DHDPS"/>
    <property type="match status" value="1"/>
</dbReference>
<evidence type="ECO:0000313" key="3">
    <source>
        <dbReference type="Proteomes" id="UP000003947"/>
    </source>
</evidence>
<dbReference type="AlphaFoldDB" id="I4YYJ6"/>
<accession>I4YYJ6</accession>
<protein>
    <submittedName>
        <fullName evidence="2">Dihydrodipicolinate synthase/N-acetylneuraminate lyase</fullName>
    </submittedName>
</protein>
<dbReference type="Gene3D" id="3.20.20.70">
    <property type="entry name" value="Aldolase class I"/>
    <property type="match status" value="1"/>
</dbReference>
<dbReference type="Proteomes" id="UP000003947">
    <property type="component" value="Unassembled WGS sequence"/>
</dbReference>
<sequence length="328" mass="35419">MPGPCRTAPENSETPSMLTTIDTSHLARSVLAVPPFALTADFEINREANAKLIRHLEAGGVSTLLYGGNANVHNWPVSKFAEWLDSLEESAAESTWLIPSVGPDWGKLVDEAAILKSRRYPVAMALPMIAPQTPEGVVRGLQDFVDRSGVPLIVYIKTDQYVPAKAMAKLVEQGAVFGIKYAVPRADLTQDSYLRELIDAVGAERIVSGFGEPPALPHLTHFKLAGFTAGCVCIAPHLSMSFLHALKRGDEAEARRRLEVFMPLEALRERHNAIRVLHTAVSLSGVAEMGPILPLLTEADPAVHGDIREAARALLAAEMTARQEAAAA</sequence>
<dbReference type="HOGENOM" id="CLU_911103_0_0_5"/>
<dbReference type="SMART" id="SM01130">
    <property type="entry name" value="DHDPS"/>
    <property type="match status" value="1"/>
</dbReference>
<keyword evidence="1 2" id="KW-0456">Lyase</keyword>
<reference evidence="2 3" key="1">
    <citation type="submission" date="2012-02" db="EMBL/GenBank/DDBJ databases">
        <title>Improved High-Quality Draft sequence of Microvirga sp. WSM3557.</title>
        <authorList>
            <consortium name="US DOE Joint Genome Institute"/>
            <person name="Lucas S."/>
            <person name="Han J."/>
            <person name="Lapidus A."/>
            <person name="Cheng J.-F."/>
            <person name="Goodwin L."/>
            <person name="Pitluck S."/>
            <person name="Peters L."/>
            <person name="Zhang X."/>
            <person name="Detter J.C."/>
            <person name="Han C."/>
            <person name="Tapia R."/>
            <person name="Land M."/>
            <person name="Hauser L."/>
            <person name="Kyrpides N."/>
            <person name="Ivanova N."/>
            <person name="Pagani I."/>
            <person name="Brau L."/>
            <person name="Yates R."/>
            <person name="O'Hara G."/>
            <person name="Rui T."/>
            <person name="Howieson J."/>
            <person name="Reeve W."/>
            <person name="Woyke T."/>
        </authorList>
    </citation>
    <scope>NUCLEOTIDE SEQUENCE [LARGE SCALE GENOMIC DNA]</scope>
    <source>
        <strain evidence="2 3">WSM3557</strain>
    </source>
</reference>
<dbReference type="CDD" id="cd00408">
    <property type="entry name" value="DHDPS-like"/>
    <property type="match status" value="1"/>
</dbReference>
<organism evidence="2 3">
    <name type="scientific">Microvirga lotononidis</name>
    <dbReference type="NCBI Taxonomy" id="864069"/>
    <lineage>
        <taxon>Bacteria</taxon>
        <taxon>Pseudomonadati</taxon>
        <taxon>Pseudomonadota</taxon>
        <taxon>Alphaproteobacteria</taxon>
        <taxon>Hyphomicrobiales</taxon>
        <taxon>Methylobacteriaceae</taxon>
        <taxon>Microvirga</taxon>
    </lineage>
</organism>